<dbReference type="GO" id="GO:0004526">
    <property type="term" value="F:ribonuclease P activity"/>
    <property type="evidence" value="ECO:0007669"/>
    <property type="project" value="TreeGrafter"/>
</dbReference>
<gene>
    <name evidence="9" type="ORF">FWK35_00023233</name>
</gene>
<comment type="similarity">
    <text evidence="2">Belongs to the PPR family. P subfamily.</text>
</comment>
<dbReference type="OrthoDB" id="46913at2759"/>
<dbReference type="Proteomes" id="UP000478052">
    <property type="component" value="Unassembled WGS sequence"/>
</dbReference>
<dbReference type="GO" id="GO:0030678">
    <property type="term" value="C:mitochondrial ribonuclease P complex"/>
    <property type="evidence" value="ECO:0007669"/>
    <property type="project" value="TreeGrafter"/>
</dbReference>
<evidence type="ECO:0000256" key="2">
    <source>
        <dbReference type="ARBA" id="ARBA00007626"/>
    </source>
</evidence>
<keyword evidence="10" id="KW-1185">Reference proteome</keyword>
<evidence type="ECO:0000256" key="6">
    <source>
        <dbReference type="ARBA" id="ARBA00022946"/>
    </source>
</evidence>
<evidence type="ECO:0000313" key="10">
    <source>
        <dbReference type="Proteomes" id="UP000478052"/>
    </source>
</evidence>
<dbReference type="GO" id="GO:0097745">
    <property type="term" value="P:mitochondrial tRNA 5'-end processing"/>
    <property type="evidence" value="ECO:0007669"/>
    <property type="project" value="TreeGrafter"/>
</dbReference>
<dbReference type="AlphaFoldDB" id="A0A6G0YK68"/>
<proteinExistence type="inferred from homology"/>
<evidence type="ECO:0000256" key="5">
    <source>
        <dbReference type="ARBA" id="ARBA00022833"/>
    </source>
</evidence>
<evidence type="ECO:0000259" key="8">
    <source>
        <dbReference type="Pfam" id="PF16953"/>
    </source>
</evidence>
<evidence type="ECO:0000256" key="4">
    <source>
        <dbReference type="ARBA" id="ARBA00022801"/>
    </source>
</evidence>
<keyword evidence="6" id="KW-0809">Transit peptide</keyword>
<evidence type="ECO:0000256" key="7">
    <source>
        <dbReference type="ARBA" id="ARBA00023128"/>
    </source>
</evidence>
<keyword evidence="4" id="KW-0378">Hydrolase</keyword>
<keyword evidence="7" id="KW-0496">Mitochondrion</keyword>
<organism evidence="9 10">
    <name type="scientific">Aphis craccivora</name>
    <name type="common">Cowpea aphid</name>
    <dbReference type="NCBI Taxonomy" id="307492"/>
    <lineage>
        <taxon>Eukaryota</taxon>
        <taxon>Metazoa</taxon>
        <taxon>Ecdysozoa</taxon>
        <taxon>Arthropoda</taxon>
        <taxon>Hexapoda</taxon>
        <taxon>Insecta</taxon>
        <taxon>Pterygota</taxon>
        <taxon>Neoptera</taxon>
        <taxon>Paraneoptera</taxon>
        <taxon>Hemiptera</taxon>
        <taxon>Sternorrhyncha</taxon>
        <taxon>Aphidomorpha</taxon>
        <taxon>Aphidoidea</taxon>
        <taxon>Aphididae</taxon>
        <taxon>Aphidini</taxon>
        <taxon>Aphis</taxon>
        <taxon>Aphis</taxon>
    </lineage>
</organism>
<dbReference type="InterPro" id="IPR033495">
    <property type="entry name" value="MRPP3_PIN_dom"/>
</dbReference>
<dbReference type="Pfam" id="PF16953">
    <property type="entry name" value="PRORP"/>
    <property type="match status" value="1"/>
</dbReference>
<keyword evidence="5" id="KW-0862">Zinc</keyword>
<keyword evidence="3" id="KW-0479">Metal-binding</keyword>
<accession>A0A6G0YK68</accession>
<dbReference type="Gene3D" id="3.40.50.11980">
    <property type="match status" value="1"/>
</dbReference>
<dbReference type="CDD" id="cd18718">
    <property type="entry name" value="PIN_PRORP"/>
    <property type="match status" value="1"/>
</dbReference>
<comment type="subcellular location">
    <subcellularLocation>
        <location evidence="1">Mitochondrion</location>
    </subcellularLocation>
</comment>
<evidence type="ECO:0000256" key="3">
    <source>
        <dbReference type="ARBA" id="ARBA00022723"/>
    </source>
</evidence>
<dbReference type="GO" id="GO:0046872">
    <property type="term" value="F:metal ion binding"/>
    <property type="evidence" value="ECO:0007669"/>
    <property type="project" value="UniProtKB-KW"/>
</dbReference>
<comment type="caution">
    <text evidence="9">The sequence shown here is derived from an EMBL/GenBank/DDBJ whole genome shotgun (WGS) entry which is preliminary data.</text>
</comment>
<evidence type="ECO:0000256" key="1">
    <source>
        <dbReference type="ARBA" id="ARBA00004173"/>
    </source>
</evidence>
<sequence length="531" mass="61737">MCSLIRKHLPWNLLKVVSPRQTIIHTQRLLSVVTPDIIEPRKVKGRFASEEQKRVIAEFVNKSSSTITDWNALKLSVLSINRGYINEKNINGCILEACSQQQRSDLVKSFMKYVKECSNGKPNLALELLYIRSCYKSRKELTDDDQYEIQTNCQSLFKNNLHLMNPVLLEAIVMGICCTPLWRDSLEFIKASKIENDITVNTLTCIILRAFEEAEMDLGWNLVHNLFNRHRILPLEIVAAWFNLCEKNVNYSYRRVLEFLRDNEYIIREDLAELIRNKIKQSGIKTTTTMIYHHNGKCKNCNQVLKNVDVTDSEFKMLQECFLSNVMIGKNIFNNSSPQELNDFKDFIEITAPYDVVVDGLNLAYAYRGKVGNHSITKVIMKNFIAKKLKVLLIGRKHLVKMLGKEFDFIKNNAHIFFTNDLSKDDPFVLYAAMYSGINTQILTRDLMRSHKFLLKDVHMKSIFQKWLQKHRLGLKIRPGDEVIIKEPIKYLQATQESANGIWHMPYQEIKERGSWSKPDSSPDKWMCIQI</sequence>
<dbReference type="EMBL" id="VUJU01003644">
    <property type="protein sequence ID" value="KAF0757213.1"/>
    <property type="molecule type" value="Genomic_DNA"/>
</dbReference>
<evidence type="ECO:0000313" key="9">
    <source>
        <dbReference type="EMBL" id="KAF0757213.1"/>
    </source>
</evidence>
<dbReference type="GO" id="GO:0001682">
    <property type="term" value="P:tRNA 5'-leader removal"/>
    <property type="evidence" value="ECO:0007669"/>
    <property type="project" value="TreeGrafter"/>
</dbReference>
<dbReference type="PANTHER" id="PTHR13547">
    <property type="match status" value="1"/>
</dbReference>
<protein>
    <submittedName>
        <fullName evidence="9">Mitochondrial ribonuclease P catalytic subunit</fullName>
    </submittedName>
</protein>
<name>A0A6G0YK68_APHCR</name>
<dbReference type="InterPro" id="IPR031595">
    <property type="entry name" value="PRORP_C"/>
</dbReference>
<reference evidence="9 10" key="1">
    <citation type="submission" date="2019-08" db="EMBL/GenBank/DDBJ databases">
        <title>Whole genome of Aphis craccivora.</title>
        <authorList>
            <person name="Voronova N.V."/>
            <person name="Shulinski R.S."/>
            <person name="Bandarenka Y.V."/>
            <person name="Zhorov D.G."/>
            <person name="Warner D."/>
        </authorList>
    </citation>
    <scope>NUCLEOTIDE SEQUENCE [LARGE SCALE GENOMIC DNA]</scope>
    <source>
        <strain evidence="9">180601</strain>
        <tissue evidence="9">Whole Body</tissue>
    </source>
</reference>
<feature type="domain" description="PRORP" evidence="8">
    <location>
        <begin position="294"/>
        <end position="528"/>
    </location>
</feature>
<dbReference type="PANTHER" id="PTHR13547:SF1">
    <property type="entry name" value="MITOCHONDRIAL RIBONUCLEASE P CATALYTIC SUBUNIT"/>
    <property type="match status" value="1"/>
</dbReference>